<evidence type="ECO:0000259" key="6">
    <source>
        <dbReference type="Pfam" id="PF00881"/>
    </source>
</evidence>
<evidence type="ECO:0000256" key="2">
    <source>
        <dbReference type="ARBA" id="ARBA00007118"/>
    </source>
</evidence>
<evidence type="ECO:0000256" key="3">
    <source>
        <dbReference type="ARBA" id="ARBA00022630"/>
    </source>
</evidence>
<dbReference type="SUPFAM" id="SSF55469">
    <property type="entry name" value="FMN-dependent nitroreductase-like"/>
    <property type="match status" value="1"/>
</dbReference>
<reference evidence="7 8" key="1">
    <citation type="submission" date="2013-04" db="EMBL/GenBank/DDBJ databases">
        <title>The Genome Sequence of Parabacteroides gordonii DSM 23371.</title>
        <authorList>
            <consortium name="The Broad Institute Genomics Platform"/>
            <person name="Earl A."/>
            <person name="Ward D."/>
            <person name="Feldgarden M."/>
            <person name="Gevers D."/>
            <person name="Martens E."/>
            <person name="Sakamoto M."/>
            <person name="Benno Y."/>
            <person name="Suzuki N."/>
            <person name="Matsunaga N."/>
            <person name="Koshihara K."/>
            <person name="Seki M."/>
            <person name="Komiya H."/>
            <person name="Walker B."/>
            <person name="Young S."/>
            <person name="Zeng Q."/>
            <person name="Gargeya S."/>
            <person name="Fitzgerald M."/>
            <person name="Haas B."/>
            <person name="Abouelleil A."/>
            <person name="Allen A.W."/>
            <person name="Alvarado L."/>
            <person name="Arachchi H.M."/>
            <person name="Berlin A.M."/>
            <person name="Chapman S.B."/>
            <person name="Gainer-Dewar J."/>
            <person name="Goldberg J."/>
            <person name="Griggs A."/>
            <person name="Gujja S."/>
            <person name="Hansen M."/>
            <person name="Howarth C."/>
            <person name="Imamovic A."/>
            <person name="Ireland A."/>
            <person name="Larimer J."/>
            <person name="McCowan C."/>
            <person name="Murphy C."/>
            <person name="Pearson M."/>
            <person name="Poon T.W."/>
            <person name="Priest M."/>
            <person name="Roberts A."/>
            <person name="Saif S."/>
            <person name="Shea T."/>
            <person name="Sisk P."/>
            <person name="Sykes S."/>
            <person name="Wortman J."/>
            <person name="Nusbaum C."/>
            <person name="Birren B."/>
        </authorList>
    </citation>
    <scope>NUCLEOTIDE SEQUENCE [LARGE SCALE GENOMIC DNA]</scope>
    <source>
        <strain evidence="7 8">MS-1</strain>
    </source>
</reference>
<dbReference type="PANTHER" id="PTHR43673:SF2">
    <property type="entry name" value="NITROREDUCTASE"/>
    <property type="match status" value="1"/>
</dbReference>
<dbReference type="CDD" id="cd20609">
    <property type="entry name" value="nitroreductase"/>
    <property type="match status" value="1"/>
</dbReference>
<dbReference type="STRING" id="1203610.HMPREF1536_00758"/>
<dbReference type="Gene3D" id="3.40.109.10">
    <property type="entry name" value="NADH Oxidase"/>
    <property type="match status" value="1"/>
</dbReference>
<evidence type="ECO:0000256" key="5">
    <source>
        <dbReference type="ARBA" id="ARBA00023002"/>
    </source>
</evidence>
<evidence type="ECO:0000313" key="8">
    <source>
        <dbReference type="Proteomes" id="UP000033035"/>
    </source>
</evidence>
<sequence>MDFLELTKKRFSVRNYKSDKVEQDKIDYIIECARLAPSAVNYQPWHFLVVISEEQKQKVRQCYNRDWFAKAPLYIAVCVDESEAWVRKSDNKNHADIDAAIATEHICLAATEMGLGSCWVCNFDLDLFRSNFQLPSEKYPVAIISLGYIEKQPEHFSTRKEKAEIVTIL</sequence>
<evidence type="ECO:0000313" key="7">
    <source>
        <dbReference type="EMBL" id="KKB59218.1"/>
    </source>
</evidence>
<dbReference type="InterPro" id="IPR000415">
    <property type="entry name" value="Nitroreductase-like"/>
</dbReference>
<name>A0A0F5JN61_9BACT</name>
<accession>A0A0F5JN61</accession>
<comment type="caution">
    <text evidence="7">The sequence shown here is derived from an EMBL/GenBank/DDBJ whole genome shotgun (WGS) entry which is preliminary data.</text>
</comment>
<keyword evidence="5" id="KW-0560">Oxidoreductase</keyword>
<dbReference type="InterPro" id="IPR029479">
    <property type="entry name" value="Nitroreductase"/>
</dbReference>
<keyword evidence="3" id="KW-0285">Flavoprotein</keyword>
<proteinExistence type="inferred from homology"/>
<dbReference type="RefSeq" id="WP_028727053.1">
    <property type="nucleotide sequence ID" value="NZ_AUAE01000011.1"/>
</dbReference>
<comment type="cofactor">
    <cofactor evidence="1">
        <name>FMN</name>
        <dbReference type="ChEBI" id="CHEBI:58210"/>
    </cofactor>
</comment>
<dbReference type="Pfam" id="PF00881">
    <property type="entry name" value="Nitroreductase"/>
    <property type="match status" value="1"/>
</dbReference>
<protein>
    <recommendedName>
        <fullName evidence="6">Nitroreductase domain-containing protein</fullName>
    </recommendedName>
</protein>
<gene>
    <name evidence="7" type="ORF">HMPREF1536_00758</name>
</gene>
<evidence type="ECO:0000256" key="1">
    <source>
        <dbReference type="ARBA" id="ARBA00001917"/>
    </source>
</evidence>
<keyword evidence="8" id="KW-1185">Reference proteome</keyword>
<dbReference type="HOGENOM" id="CLU_070764_7_1_10"/>
<dbReference type="PATRIC" id="fig|1203610.3.peg.780"/>
<dbReference type="GO" id="GO:0016491">
    <property type="term" value="F:oxidoreductase activity"/>
    <property type="evidence" value="ECO:0007669"/>
    <property type="project" value="UniProtKB-KW"/>
</dbReference>
<feature type="domain" description="Nitroreductase" evidence="6">
    <location>
        <begin position="8"/>
        <end position="60"/>
    </location>
</feature>
<dbReference type="Proteomes" id="UP000033035">
    <property type="component" value="Unassembled WGS sequence"/>
</dbReference>
<keyword evidence="4" id="KW-0288">FMN</keyword>
<dbReference type="PANTHER" id="PTHR43673">
    <property type="entry name" value="NAD(P)H NITROREDUCTASE YDGI-RELATED"/>
    <property type="match status" value="1"/>
</dbReference>
<dbReference type="AlphaFoldDB" id="A0A0F5JN61"/>
<organism evidence="7 8">
    <name type="scientific">Parabacteroides gordonii MS-1 = DSM 23371</name>
    <dbReference type="NCBI Taxonomy" id="1203610"/>
    <lineage>
        <taxon>Bacteria</taxon>
        <taxon>Pseudomonadati</taxon>
        <taxon>Bacteroidota</taxon>
        <taxon>Bacteroidia</taxon>
        <taxon>Bacteroidales</taxon>
        <taxon>Tannerellaceae</taxon>
        <taxon>Parabacteroides</taxon>
    </lineage>
</organism>
<evidence type="ECO:0000256" key="4">
    <source>
        <dbReference type="ARBA" id="ARBA00022643"/>
    </source>
</evidence>
<dbReference type="EMBL" id="AQHW01000005">
    <property type="protein sequence ID" value="KKB59218.1"/>
    <property type="molecule type" value="Genomic_DNA"/>
</dbReference>
<comment type="similarity">
    <text evidence="2">Belongs to the nitroreductase family.</text>
</comment>